<dbReference type="Gene3D" id="1.10.287.1080">
    <property type="entry name" value="MazG-like"/>
    <property type="match status" value="1"/>
</dbReference>
<proteinExistence type="predicted"/>
<reference evidence="2" key="1">
    <citation type="journal article" date="2019" name="Int. J. Syst. Evol. Microbiol.">
        <title>The Global Catalogue of Microorganisms (GCM) 10K type strain sequencing project: providing services to taxonomists for standard genome sequencing and annotation.</title>
        <authorList>
            <consortium name="The Broad Institute Genomics Platform"/>
            <consortium name="The Broad Institute Genome Sequencing Center for Infectious Disease"/>
            <person name="Wu L."/>
            <person name="Ma J."/>
        </authorList>
    </citation>
    <scope>NUCLEOTIDE SEQUENCE [LARGE SCALE GENOMIC DNA]</scope>
    <source>
        <strain evidence="2">JCM 18304</strain>
    </source>
</reference>
<dbReference type="RefSeq" id="WP_345626037.1">
    <property type="nucleotide sequence ID" value="NZ_BAABJQ010000002.1"/>
</dbReference>
<keyword evidence="2" id="KW-1185">Reference proteome</keyword>
<dbReference type="Proteomes" id="UP001501570">
    <property type="component" value="Unassembled WGS sequence"/>
</dbReference>
<dbReference type="CDD" id="cd11537">
    <property type="entry name" value="NTP-PPase_RS21-C6_like"/>
    <property type="match status" value="1"/>
</dbReference>
<sequence>MTALEDLRDQVRQFAHERDWEQFHNPKNLAMAMAAEAAEVLEIFQWLTAEQSSAIMTDPRTAEAVRHELADVLSYLLHLADVLEVDLGSALQEKLRINERRYPADKARGRSDKYDVLGNSDQ</sequence>
<dbReference type="InterPro" id="IPR025984">
    <property type="entry name" value="DCTPP"/>
</dbReference>
<accession>A0ABP9RJI9</accession>
<dbReference type="PIRSF" id="PIRSF029826">
    <property type="entry name" value="UCP029826_pph"/>
    <property type="match status" value="1"/>
</dbReference>
<evidence type="ECO:0000313" key="1">
    <source>
        <dbReference type="EMBL" id="GAA5178910.1"/>
    </source>
</evidence>
<gene>
    <name evidence="1" type="ORF">GCM10023322_07180</name>
</gene>
<dbReference type="EMBL" id="BAABJQ010000002">
    <property type="protein sequence ID" value="GAA5178910.1"/>
    <property type="molecule type" value="Genomic_DNA"/>
</dbReference>
<comment type="caution">
    <text evidence="1">The sequence shown here is derived from an EMBL/GenBank/DDBJ whole genome shotgun (WGS) entry which is preliminary data.</text>
</comment>
<dbReference type="PANTHER" id="PTHR46523:SF1">
    <property type="entry name" value="DCTP PYROPHOSPHATASE 1"/>
    <property type="match status" value="1"/>
</dbReference>
<evidence type="ECO:0000313" key="2">
    <source>
        <dbReference type="Proteomes" id="UP001501570"/>
    </source>
</evidence>
<dbReference type="Pfam" id="PF12643">
    <property type="entry name" value="MazG-like"/>
    <property type="match status" value="1"/>
</dbReference>
<name>A0ABP9RJI9_9ACTN</name>
<organism evidence="1 2">
    <name type="scientific">Rugosimonospora acidiphila</name>
    <dbReference type="NCBI Taxonomy" id="556531"/>
    <lineage>
        <taxon>Bacteria</taxon>
        <taxon>Bacillati</taxon>
        <taxon>Actinomycetota</taxon>
        <taxon>Actinomycetes</taxon>
        <taxon>Micromonosporales</taxon>
        <taxon>Micromonosporaceae</taxon>
        <taxon>Rugosimonospora</taxon>
    </lineage>
</organism>
<dbReference type="SUPFAM" id="SSF101386">
    <property type="entry name" value="all-alpha NTP pyrophosphatases"/>
    <property type="match status" value="1"/>
</dbReference>
<dbReference type="InterPro" id="IPR052555">
    <property type="entry name" value="dCTP_Pyrophosphatase"/>
</dbReference>
<dbReference type="PANTHER" id="PTHR46523">
    <property type="entry name" value="DCTP PYROPHOSPHATASE 1"/>
    <property type="match status" value="1"/>
</dbReference>
<protein>
    <submittedName>
        <fullName evidence="1">Nucleotide pyrophosphohydrolase</fullName>
    </submittedName>
</protein>